<proteinExistence type="predicted"/>
<keyword evidence="1" id="KW-0732">Signal</keyword>
<reference evidence="2 3" key="1">
    <citation type="journal article" date="2021" name="Int. J. Syst. Evol. Microbiol.">
        <title>Amazonocrinis nigriterrae gen. nov., sp. nov., Atlanticothrix silvestris gen. nov., sp. nov. and Dendronalium phyllosphericum gen. nov., sp. nov., nostocacean cyanobacteria from Brazilian environments.</title>
        <authorList>
            <person name="Alvarenga D.O."/>
            <person name="Andreote A.P.D."/>
            <person name="Branco L.H.Z."/>
            <person name="Delbaje E."/>
            <person name="Cruz R.B."/>
            <person name="Varani A.M."/>
            <person name="Fiore M.F."/>
        </authorList>
    </citation>
    <scope>NUCLEOTIDE SEQUENCE [LARGE SCALE GENOMIC DNA]</scope>
    <source>
        <strain evidence="2 3">CENA357</strain>
    </source>
</reference>
<dbReference type="EMBL" id="JAECZB010000031">
    <property type="protein sequence ID" value="MBH8553392.1"/>
    <property type="molecule type" value="Genomic_DNA"/>
</dbReference>
<dbReference type="AlphaFoldDB" id="A0A8J7HDI1"/>
<evidence type="ECO:0000313" key="2">
    <source>
        <dbReference type="EMBL" id="MBH8553392.1"/>
    </source>
</evidence>
<dbReference type="Proteomes" id="UP000599391">
    <property type="component" value="Unassembled WGS sequence"/>
</dbReference>
<feature type="signal peptide" evidence="1">
    <location>
        <begin position="1"/>
        <end position="20"/>
    </location>
</feature>
<accession>A0A8J7HDI1</accession>
<dbReference type="RefSeq" id="WP_214439678.1">
    <property type="nucleotide sequence ID" value="NZ_JAECZB010000031.1"/>
</dbReference>
<organism evidence="2 3">
    <name type="scientific">Atlanticothrix silvestris CENA357</name>
    <dbReference type="NCBI Taxonomy" id="1725252"/>
    <lineage>
        <taxon>Bacteria</taxon>
        <taxon>Bacillati</taxon>
        <taxon>Cyanobacteriota</taxon>
        <taxon>Cyanophyceae</taxon>
        <taxon>Nostocales</taxon>
        <taxon>Nodulariaceae</taxon>
        <taxon>Atlanticothrix</taxon>
        <taxon>Atlanticothrix silvestris</taxon>
    </lineage>
</organism>
<sequence>MKQVSAILLSFLLMASSAPRPTQLLKVFPAENSAQTSVQFVGAALNFTLGEEAERGSVQLFVDGVDVTKQARISGTRDWPQSYYKISYTPNSFQLGIHCAEIRFRTTDNTTKSDSWYFSIKSP</sequence>
<evidence type="ECO:0000256" key="1">
    <source>
        <dbReference type="SAM" id="SignalP"/>
    </source>
</evidence>
<feature type="chain" id="PRO_5035285078" evidence="1">
    <location>
        <begin position="21"/>
        <end position="123"/>
    </location>
</feature>
<comment type="caution">
    <text evidence="2">The sequence shown here is derived from an EMBL/GenBank/DDBJ whole genome shotgun (WGS) entry which is preliminary data.</text>
</comment>
<name>A0A8J7HDI1_9CYAN</name>
<evidence type="ECO:0000313" key="3">
    <source>
        <dbReference type="Proteomes" id="UP000599391"/>
    </source>
</evidence>
<protein>
    <submittedName>
        <fullName evidence="2">Uncharacterized protein</fullName>
    </submittedName>
</protein>
<keyword evidence="3" id="KW-1185">Reference proteome</keyword>
<gene>
    <name evidence="2" type="ORF">I8751_13610</name>
</gene>